<name>A0AAV2RNP1_MEGNR</name>
<keyword evidence="2" id="KW-1185">Reference proteome</keyword>
<proteinExistence type="predicted"/>
<dbReference type="EMBL" id="CAXKWB010027138">
    <property type="protein sequence ID" value="CAL4131409.1"/>
    <property type="molecule type" value="Genomic_DNA"/>
</dbReference>
<evidence type="ECO:0000313" key="2">
    <source>
        <dbReference type="Proteomes" id="UP001497623"/>
    </source>
</evidence>
<evidence type="ECO:0000313" key="1">
    <source>
        <dbReference type="EMBL" id="CAL4131409.1"/>
    </source>
</evidence>
<sequence length="118" mass="13253">ECIVHQEGEKFNATSVSIPPVSDSETVKLMIKDVGEDQGITHEFGRPTEEWSRFSQDWSLPGTSTSWSKSIDVIEGQAAGNCVSGDFTWIITGSKRDAHLYHTKTNSNIQNYTFQRRD</sequence>
<comment type="caution">
    <text evidence="1">The sequence shown here is derived from an EMBL/GenBank/DDBJ whole genome shotgun (WGS) entry which is preliminary data.</text>
</comment>
<dbReference type="AlphaFoldDB" id="A0AAV2RNP1"/>
<accession>A0AAV2RNP1</accession>
<reference evidence="1 2" key="1">
    <citation type="submission" date="2024-05" db="EMBL/GenBank/DDBJ databases">
        <authorList>
            <person name="Wallberg A."/>
        </authorList>
    </citation>
    <scope>NUCLEOTIDE SEQUENCE [LARGE SCALE GENOMIC DNA]</scope>
</reference>
<feature type="non-terminal residue" evidence="1">
    <location>
        <position position="1"/>
    </location>
</feature>
<dbReference type="Proteomes" id="UP001497623">
    <property type="component" value="Unassembled WGS sequence"/>
</dbReference>
<protein>
    <submittedName>
        <fullName evidence="1">Uncharacterized protein</fullName>
    </submittedName>
</protein>
<organism evidence="1 2">
    <name type="scientific">Meganyctiphanes norvegica</name>
    <name type="common">Northern krill</name>
    <name type="synonym">Thysanopoda norvegica</name>
    <dbReference type="NCBI Taxonomy" id="48144"/>
    <lineage>
        <taxon>Eukaryota</taxon>
        <taxon>Metazoa</taxon>
        <taxon>Ecdysozoa</taxon>
        <taxon>Arthropoda</taxon>
        <taxon>Crustacea</taxon>
        <taxon>Multicrustacea</taxon>
        <taxon>Malacostraca</taxon>
        <taxon>Eumalacostraca</taxon>
        <taxon>Eucarida</taxon>
        <taxon>Euphausiacea</taxon>
        <taxon>Euphausiidae</taxon>
        <taxon>Meganyctiphanes</taxon>
    </lineage>
</organism>
<gene>
    <name evidence="1" type="ORF">MNOR_LOCUS26753</name>
</gene>